<dbReference type="Proteomes" id="UP000254287">
    <property type="component" value="Unassembled WGS sequence"/>
</dbReference>
<dbReference type="RefSeq" id="WP_239121795.1">
    <property type="nucleotide sequence ID" value="NZ_CP069533.1"/>
</dbReference>
<organism evidence="2 3">
    <name type="scientific">Corynebacterium minutissimum</name>
    <dbReference type="NCBI Taxonomy" id="38301"/>
    <lineage>
        <taxon>Bacteria</taxon>
        <taxon>Bacillati</taxon>
        <taxon>Actinomycetota</taxon>
        <taxon>Actinomycetes</taxon>
        <taxon>Mycobacteriales</taxon>
        <taxon>Corynebacteriaceae</taxon>
        <taxon>Corynebacterium</taxon>
    </lineage>
</organism>
<dbReference type="AlphaFoldDB" id="A0A376CXS3"/>
<sequence length="92" mass="10111">MANYPGWQMKMWDSLNRDKKLQAAVIDRAHKTARRATQLSRESGGTANYSVTSGIRPGGRFYASVVSDNGAEEQGTEEVPRTNALRRAVRGG</sequence>
<accession>A0A376CXS3</accession>
<reference evidence="2 3" key="1">
    <citation type="submission" date="2018-06" db="EMBL/GenBank/DDBJ databases">
        <authorList>
            <consortium name="Pathogen Informatics"/>
            <person name="Doyle S."/>
        </authorList>
    </citation>
    <scope>NUCLEOTIDE SEQUENCE [LARGE SCALE GENOMIC DNA]</scope>
    <source>
        <strain evidence="2 3">NCTC10289</strain>
    </source>
</reference>
<gene>
    <name evidence="2" type="ORF">NCTC10289_01282</name>
</gene>
<protein>
    <submittedName>
        <fullName evidence="2">Uncharacterized protein</fullName>
    </submittedName>
</protein>
<evidence type="ECO:0000313" key="2">
    <source>
        <dbReference type="EMBL" id="STC77517.1"/>
    </source>
</evidence>
<evidence type="ECO:0000256" key="1">
    <source>
        <dbReference type="SAM" id="MobiDB-lite"/>
    </source>
</evidence>
<proteinExistence type="predicted"/>
<dbReference type="EMBL" id="UFXP01000001">
    <property type="protein sequence ID" value="STC77517.1"/>
    <property type="molecule type" value="Genomic_DNA"/>
</dbReference>
<evidence type="ECO:0000313" key="3">
    <source>
        <dbReference type="Proteomes" id="UP000254287"/>
    </source>
</evidence>
<name>A0A376CXS3_9CORY</name>
<feature type="region of interest" description="Disordered" evidence="1">
    <location>
        <begin position="68"/>
        <end position="92"/>
    </location>
</feature>